<keyword evidence="2" id="KW-1185">Reference proteome</keyword>
<evidence type="ECO:0000313" key="1">
    <source>
        <dbReference type="EMBL" id="GIY77715.1"/>
    </source>
</evidence>
<reference evidence="1 2" key="1">
    <citation type="submission" date="2021-06" db="EMBL/GenBank/DDBJ databases">
        <title>Caerostris extrusa draft genome.</title>
        <authorList>
            <person name="Kono N."/>
            <person name="Arakawa K."/>
        </authorList>
    </citation>
    <scope>NUCLEOTIDE SEQUENCE [LARGE SCALE GENOMIC DNA]</scope>
</reference>
<comment type="caution">
    <text evidence="1">The sequence shown here is derived from an EMBL/GenBank/DDBJ whole genome shotgun (WGS) entry which is preliminary data.</text>
</comment>
<name>A0AAV4W8T2_CAEEX</name>
<protein>
    <submittedName>
        <fullName evidence="1">Uncharacterized protein</fullName>
    </submittedName>
</protein>
<dbReference type="EMBL" id="BPLR01015666">
    <property type="protein sequence ID" value="GIY77715.1"/>
    <property type="molecule type" value="Genomic_DNA"/>
</dbReference>
<feature type="non-terminal residue" evidence="1">
    <location>
        <position position="1"/>
    </location>
</feature>
<dbReference type="Proteomes" id="UP001054945">
    <property type="component" value="Unassembled WGS sequence"/>
</dbReference>
<gene>
    <name evidence="1" type="ORF">CEXT_212381</name>
</gene>
<organism evidence="1 2">
    <name type="scientific">Caerostris extrusa</name>
    <name type="common">Bark spider</name>
    <name type="synonym">Caerostris bankana</name>
    <dbReference type="NCBI Taxonomy" id="172846"/>
    <lineage>
        <taxon>Eukaryota</taxon>
        <taxon>Metazoa</taxon>
        <taxon>Ecdysozoa</taxon>
        <taxon>Arthropoda</taxon>
        <taxon>Chelicerata</taxon>
        <taxon>Arachnida</taxon>
        <taxon>Araneae</taxon>
        <taxon>Araneomorphae</taxon>
        <taxon>Entelegynae</taxon>
        <taxon>Araneoidea</taxon>
        <taxon>Araneidae</taxon>
        <taxon>Caerostris</taxon>
    </lineage>
</organism>
<dbReference type="AlphaFoldDB" id="A0AAV4W8T2"/>
<sequence length="78" mass="9057">IISLSSGKKREDLLLNSSRHISSACQTFNMGLVGIQRLQIFEEDSKILEWIFFSSFLCINHSSLPLRQHINDLRTFYI</sequence>
<accession>A0AAV4W8T2</accession>
<proteinExistence type="predicted"/>
<evidence type="ECO:0000313" key="2">
    <source>
        <dbReference type="Proteomes" id="UP001054945"/>
    </source>
</evidence>